<dbReference type="EMBL" id="JARJCM010000129">
    <property type="protein sequence ID" value="KAJ7027100.1"/>
    <property type="molecule type" value="Genomic_DNA"/>
</dbReference>
<name>A0AAD6SJ77_9AGAR</name>
<comment type="caution">
    <text evidence="3">The sequence shown here is derived from an EMBL/GenBank/DDBJ whole genome shotgun (WGS) entry which is preliminary data.</text>
</comment>
<reference evidence="3" key="1">
    <citation type="submission" date="2023-03" db="EMBL/GenBank/DDBJ databases">
        <title>Massive genome expansion in bonnet fungi (Mycena s.s.) driven by repeated elements and novel gene families across ecological guilds.</title>
        <authorList>
            <consortium name="Lawrence Berkeley National Laboratory"/>
            <person name="Harder C.B."/>
            <person name="Miyauchi S."/>
            <person name="Viragh M."/>
            <person name="Kuo A."/>
            <person name="Thoen E."/>
            <person name="Andreopoulos B."/>
            <person name="Lu D."/>
            <person name="Skrede I."/>
            <person name="Drula E."/>
            <person name="Henrissat B."/>
            <person name="Morin E."/>
            <person name="Kohler A."/>
            <person name="Barry K."/>
            <person name="LaButti K."/>
            <person name="Morin E."/>
            <person name="Salamov A."/>
            <person name="Lipzen A."/>
            <person name="Mereny Z."/>
            <person name="Hegedus B."/>
            <person name="Baldrian P."/>
            <person name="Stursova M."/>
            <person name="Weitz H."/>
            <person name="Taylor A."/>
            <person name="Grigoriev I.V."/>
            <person name="Nagy L.G."/>
            <person name="Martin F."/>
            <person name="Kauserud H."/>
        </authorList>
    </citation>
    <scope>NUCLEOTIDE SEQUENCE</scope>
    <source>
        <strain evidence="3">CBHHK200</strain>
    </source>
</reference>
<accession>A0AAD6SJ77</accession>
<feature type="non-terminal residue" evidence="3">
    <location>
        <position position="283"/>
    </location>
</feature>
<keyword evidence="4" id="KW-1185">Reference proteome</keyword>
<keyword evidence="2" id="KW-0812">Transmembrane</keyword>
<evidence type="ECO:0000313" key="3">
    <source>
        <dbReference type="EMBL" id="KAJ7027100.1"/>
    </source>
</evidence>
<protein>
    <submittedName>
        <fullName evidence="3">Uncharacterized protein</fullName>
    </submittedName>
</protein>
<evidence type="ECO:0000256" key="1">
    <source>
        <dbReference type="SAM" id="MobiDB-lite"/>
    </source>
</evidence>
<feature type="transmembrane region" description="Helical" evidence="2">
    <location>
        <begin position="133"/>
        <end position="157"/>
    </location>
</feature>
<organism evidence="3 4">
    <name type="scientific">Mycena alexandri</name>
    <dbReference type="NCBI Taxonomy" id="1745969"/>
    <lineage>
        <taxon>Eukaryota</taxon>
        <taxon>Fungi</taxon>
        <taxon>Dikarya</taxon>
        <taxon>Basidiomycota</taxon>
        <taxon>Agaricomycotina</taxon>
        <taxon>Agaricomycetes</taxon>
        <taxon>Agaricomycetidae</taxon>
        <taxon>Agaricales</taxon>
        <taxon>Marasmiineae</taxon>
        <taxon>Mycenaceae</taxon>
        <taxon>Mycena</taxon>
    </lineage>
</organism>
<sequence length="283" mass="30048">VSRAFTLSLPAQIDTGAPVSVQWVREIGDPTSLGLMQRSLQGNQGILSVTAVPNSAGTSSGTATVVFETAGQVLLAGIQQQSLASGETPNQLSAGKQVTVIAVDDAPVVPISSTSGSSPLPTTETSSPSAHPVSGGIIIAVILVPLLLLFIAVVWVVRRQRRSMWYRLDPFSEVWTRRRRASAGRTLANFNFMAAHTPSNGGSGGGMQVFPVAPRPQQKLWLMVDHLTQLNATLDRERQFLAPAPLPFSATPVQEPPPVYAEAVNSVVGRATRLKLNKRVGSM</sequence>
<evidence type="ECO:0000313" key="4">
    <source>
        <dbReference type="Proteomes" id="UP001218188"/>
    </source>
</evidence>
<proteinExistence type="predicted"/>
<feature type="compositionally biased region" description="Low complexity" evidence="1">
    <location>
        <begin position="112"/>
        <end position="129"/>
    </location>
</feature>
<feature type="region of interest" description="Disordered" evidence="1">
    <location>
        <begin position="112"/>
        <end position="131"/>
    </location>
</feature>
<keyword evidence="2" id="KW-1133">Transmembrane helix</keyword>
<evidence type="ECO:0000256" key="2">
    <source>
        <dbReference type="SAM" id="Phobius"/>
    </source>
</evidence>
<keyword evidence="2" id="KW-0472">Membrane</keyword>
<dbReference type="Proteomes" id="UP001218188">
    <property type="component" value="Unassembled WGS sequence"/>
</dbReference>
<dbReference type="AlphaFoldDB" id="A0AAD6SJ77"/>
<gene>
    <name evidence="3" type="ORF">C8F04DRAFT_1294966</name>
</gene>